<dbReference type="Pfam" id="PF01479">
    <property type="entry name" value="S4"/>
    <property type="match status" value="1"/>
</dbReference>
<evidence type="ECO:0000313" key="10">
    <source>
        <dbReference type="EMBL" id="CAV19036.1"/>
    </source>
</evidence>
<dbReference type="CDD" id="cd02553">
    <property type="entry name" value="PseudoU_synth_RsuA"/>
    <property type="match status" value="1"/>
</dbReference>
<dbReference type="PANTHER" id="PTHR47683">
    <property type="entry name" value="PSEUDOURIDINE SYNTHASE FAMILY PROTEIN-RELATED"/>
    <property type="match status" value="1"/>
</dbReference>
<dbReference type="InterPro" id="IPR020103">
    <property type="entry name" value="PsdUridine_synth_cat_dom_sf"/>
</dbReference>
<evidence type="ECO:0000256" key="4">
    <source>
        <dbReference type="ARBA" id="ARBA00023235"/>
    </source>
</evidence>
<dbReference type="FunFam" id="3.30.70.1560:FF:000001">
    <property type="entry name" value="Pseudouridine synthase"/>
    <property type="match status" value="1"/>
</dbReference>
<dbReference type="EC" id="5.4.99.-" evidence="8"/>
<dbReference type="NCBIfam" id="TIGR00093">
    <property type="entry name" value="pseudouridine synthase"/>
    <property type="match status" value="1"/>
</dbReference>
<dbReference type="EMBL" id="FM954972">
    <property type="protein sequence ID" value="CAV19036.1"/>
    <property type="molecule type" value="Genomic_DNA"/>
</dbReference>
<organism evidence="10 11">
    <name type="scientific">Vibrio atlanticus (strain LGP32)</name>
    <name type="common">Vibrio splendidus (strain Mel32)</name>
    <dbReference type="NCBI Taxonomy" id="575788"/>
    <lineage>
        <taxon>Bacteria</taxon>
        <taxon>Pseudomonadati</taxon>
        <taxon>Pseudomonadota</taxon>
        <taxon>Gammaproteobacteria</taxon>
        <taxon>Vibrionales</taxon>
        <taxon>Vibrionaceae</taxon>
        <taxon>Vibrio</taxon>
    </lineage>
</organism>
<dbReference type="InterPro" id="IPR050343">
    <property type="entry name" value="RsuA_PseudoU_synthase"/>
</dbReference>
<dbReference type="PANTHER" id="PTHR47683:SF4">
    <property type="entry name" value="PSEUDOURIDINE SYNTHASE"/>
    <property type="match status" value="1"/>
</dbReference>
<dbReference type="eggNOG" id="COG1187">
    <property type="taxonomic scope" value="Bacteria"/>
</dbReference>
<feature type="domain" description="RNA-binding S4" evidence="9">
    <location>
        <begin position="17"/>
        <end position="78"/>
    </location>
</feature>
<evidence type="ECO:0000256" key="1">
    <source>
        <dbReference type="ARBA" id="ARBA00008348"/>
    </source>
</evidence>
<protein>
    <recommendedName>
        <fullName evidence="8">Pseudouridine synthase</fullName>
        <ecNumber evidence="8">5.4.99.-</ecNumber>
    </recommendedName>
</protein>
<dbReference type="SUPFAM" id="SSF55120">
    <property type="entry name" value="Pseudouridine synthase"/>
    <property type="match status" value="1"/>
</dbReference>
<comment type="function">
    <text evidence="6">Responsible for synthesis of pseudouridine from uracil-516 in 16S ribosomal RNA.</text>
</comment>
<dbReference type="SUPFAM" id="SSF55174">
    <property type="entry name" value="Alpha-L RNA-binding motif"/>
    <property type="match status" value="1"/>
</dbReference>
<dbReference type="GO" id="GO:0005829">
    <property type="term" value="C:cytosol"/>
    <property type="evidence" value="ECO:0007669"/>
    <property type="project" value="UniProtKB-ARBA"/>
</dbReference>
<dbReference type="InterPro" id="IPR018496">
    <property type="entry name" value="PsdUridine_synth_RsuA/RluB_CS"/>
</dbReference>
<sequence>MSKGDYNTRLRLVEVFMRLDKFLCDALGVTRREATHLLKSKAVTVNDVIQKSGSLKVTEECVVEWQGNELNVHGPRYIMLYKPEGFVCSHEDGSNRTAFELLDEIKMDKLHFAGRLDVDTTGLVLMTDDGKWSHRITSPKHKCEKMYRVWLVEPVEDDYVEKFKEGIQLKSEDGLTLPAHLEVRAEREVLLTIHEGKYHQVKRMFAALGNKVEALHRERIGEIEMDESLELGEYRYLTQEEVDSIWK</sequence>
<evidence type="ECO:0000256" key="7">
    <source>
        <dbReference type="PROSITE-ProRule" id="PRU00182"/>
    </source>
</evidence>
<dbReference type="InterPro" id="IPR020094">
    <property type="entry name" value="TruA/RsuA/RluB/E/F_N"/>
</dbReference>
<dbReference type="InterPro" id="IPR002942">
    <property type="entry name" value="S4_RNA-bd"/>
</dbReference>
<dbReference type="PROSITE" id="PS01149">
    <property type="entry name" value="PSI_RSU"/>
    <property type="match status" value="1"/>
</dbReference>
<dbReference type="AlphaFoldDB" id="B7VPT6"/>
<dbReference type="Gene3D" id="3.30.70.1560">
    <property type="entry name" value="Alpha-L RNA-binding motif"/>
    <property type="match status" value="1"/>
</dbReference>
<dbReference type="InterPro" id="IPR006145">
    <property type="entry name" value="PsdUridine_synth_RsuA/RluA"/>
</dbReference>
<dbReference type="STRING" id="575788.VS_1853"/>
<keyword evidence="2" id="KW-0698">rRNA processing</keyword>
<evidence type="ECO:0000259" key="9">
    <source>
        <dbReference type="SMART" id="SM00363"/>
    </source>
</evidence>
<evidence type="ECO:0000256" key="3">
    <source>
        <dbReference type="ARBA" id="ARBA00022884"/>
    </source>
</evidence>
<accession>B7VPT6</accession>
<reference evidence="10 11" key="1">
    <citation type="submission" date="2009-02" db="EMBL/GenBank/DDBJ databases">
        <title>Vibrio splendidus str. LGP32 complete genome.</title>
        <authorList>
            <person name="Mazel D."/>
            <person name="Le Roux F."/>
        </authorList>
    </citation>
    <scope>NUCLEOTIDE SEQUENCE [LARGE SCALE GENOMIC DNA]</scope>
    <source>
        <strain evidence="10 11">LGP32</strain>
    </source>
</reference>
<dbReference type="CDD" id="cd00165">
    <property type="entry name" value="S4"/>
    <property type="match status" value="1"/>
</dbReference>
<comment type="catalytic activity">
    <reaction evidence="5">
        <text>uridine(516) in 16S rRNA = pseudouridine(516) in 16S rRNA</text>
        <dbReference type="Rhea" id="RHEA:38867"/>
        <dbReference type="Rhea" id="RHEA-COMP:10089"/>
        <dbReference type="Rhea" id="RHEA-COMP:10090"/>
        <dbReference type="ChEBI" id="CHEBI:65314"/>
        <dbReference type="ChEBI" id="CHEBI:65315"/>
        <dbReference type="EC" id="5.4.99.19"/>
    </reaction>
</comment>
<proteinExistence type="inferred from homology"/>
<dbReference type="Proteomes" id="UP000009100">
    <property type="component" value="Chromosome 1"/>
</dbReference>
<evidence type="ECO:0000256" key="6">
    <source>
        <dbReference type="ARBA" id="ARBA00037590"/>
    </source>
</evidence>
<evidence type="ECO:0000313" key="11">
    <source>
        <dbReference type="Proteomes" id="UP000009100"/>
    </source>
</evidence>
<evidence type="ECO:0000256" key="2">
    <source>
        <dbReference type="ARBA" id="ARBA00022552"/>
    </source>
</evidence>
<keyword evidence="3 7" id="KW-0694">RNA-binding</keyword>
<dbReference type="GO" id="GO:0160136">
    <property type="term" value="F:16S rRNA pseudouridine(516) synthase activity"/>
    <property type="evidence" value="ECO:0007669"/>
    <property type="project" value="UniProtKB-EC"/>
</dbReference>
<dbReference type="Gene3D" id="3.10.290.10">
    <property type="entry name" value="RNA-binding S4 domain"/>
    <property type="match status" value="1"/>
</dbReference>
<dbReference type="GO" id="GO:0000455">
    <property type="term" value="P:enzyme-directed rRNA pseudouridine synthesis"/>
    <property type="evidence" value="ECO:0007669"/>
    <property type="project" value="UniProtKB-ARBA"/>
</dbReference>
<dbReference type="Pfam" id="PF00849">
    <property type="entry name" value="PseudoU_synth_2"/>
    <property type="match status" value="1"/>
</dbReference>
<dbReference type="HOGENOM" id="CLU_024979_1_2_6"/>
<dbReference type="NCBIfam" id="NF008097">
    <property type="entry name" value="PRK10839.1"/>
    <property type="match status" value="1"/>
</dbReference>
<dbReference type="KEGG" id="vsp:VS_1853"/>
<dbReference type="InterPro" id="IPR036986">
    <property type="entry name" value="S4_RNA-bd_sf"/>
</dbReference>
<dbReference type="PROSITE" id="PS50889">
    <property type="entry name" value="S4"/>
    <property type="match status" value="1"/>
</dbReference>
<dbReference type="InterPro" id="IPR000748">
    <property type="entry name" value="PsdUridine_synth_RsuA/RluB/E/F"/>
</dbReference>
<dbReference type="GO" id="GO:0003723">
    <property type="term" value="F:RNA binding"/>
    <property type="evidence" value="ECO:0007669"/>
    <property type="project" value="UniProtKB-KW"/>
</dbReference>
<gene>
    <name evidence="10" type="ordered locus">VS_1853</name>
</gene>
<evidence type="ECO:0000256" key="8">
    <source>
        <dbReference type="RuleBase" id="RU003887"/>
    </source>
</evidence>
<evidence type="ECO:0000256" key="5">
    <source>
        <dbReference type="ARBA" id="ARBA00036749"/>
    </source>
</evidence>
<dbReference type="Gene3D" id="3.30.70.580">
    <property type="entry name" value="Pseudouridine synthase I, catalytic domain, N-terminal subdomain"/>
    <property type="match status" value="1"/>
</dbReference>
<dbReference type="SMART" id="SM00363">
    <property type="entry name" value="S4"/>
    <property type="match status" value="1"/>
</dbReference>
<name>B7VPT6_VIBA3</name>
<keyword evidence="4 8" id="KW-0413">Isomerase</keyword>
<comment type="similarity">
    <text evidence="1 8">Belongs to the pseudouridine synthase RsuA family.</text>
</comment>
<dbReference type="InterPro" id="IPR042092">
    <property type="entry name" value="PsdUridine_s_RsuA/RluB/E/F_cat"/>
</dbReference>